<evidence type="ECO:0000313" key="8">
    <source>
        <dbReference type="EMBL" id="MDI5967037.1"/>
    </source>
</evidence>
<name>A0ABT6WA64_9ACTN</name>
<dbReference type="InterPro" id="IPR027478">
    <property type="entry name" value="LdcA_N"/>
</dbReference>
<dbReference type="Gene3D" id="3.50.30.60">
    <property type="entry name" value="LD-carboxypeptidase A C-terminal domain-like"/>
    <property type="match status" value="1"/>
</dbReference>
<dbReference type="Pfam" id="PF17676">
    <property type="entry name" value="Peptidase_S66C"/>
    <property type="match status" value="1"/>
</dbReference>
<evidence type="ECO:0000256" key="2">
    <source>
        <dbReference type="ARBA" id="ARBA00022645"/>
    </source>
</evidence>
<evidence type="ECO:0000259" key="6">
    <source>
        <dbReference type="Pfam" id="PF02016"/>
    </source>
</evidence>
<dbReference type="PANTHER" id="PTHR30237">
    <property type="entry name" value="MURAMOYLTETRAPEPTIDE CARBOXYPEPTIDASE"/>
    <property type="match status" value="1"/>
</dbReference>
<evidence type="ECO:0000256" key="1">
    <source>
        <dbReference type="ARBA" id="ARBA00010233"/>
    </source>
</evidence>
<keyword evidence="2" id="KW-0121">Carboxypeptidase</keyword>
<evidence type="ECO:0000259" key="7">
    <source>
        <dbReference type="Pfam" id="PF17676"/>
    </source>
</evidence>
<dbReference type="InterPro" id="IPR040449">
    <property type="entry name" value="Peptidase_S66_N"/>
</dbReference>
<sequence length="312" mass="32688">MTGAPRPLERPRRLVAGDRVAVVAPSGPVDPDRLAAGLDVLRGWDLDPVVAPHVLGRDAVLGYLAADDVARAADLTGAWCDPSVAAVLCARGGYGAQRMVDLLDWRALAAAPAKAFVGFSDVTVLHEAFARRLGLVTYYGPVAAGLAFTKDEPTRDHLRRTLFAPETVQTLASATAATMVGGRACGVTFGGCASMLAAEVGTPHAGTRADGGILVLEDVGEPPYRLDRVLTQLLRSGRLDSVAGIVLGSWRDCGPYDRVREVLRDRLGGLGVPVIEELGFGHGDSSLTVPLGLPAELDADAATLTFRIPALR</sequence>
<evidence type="ECO:0000313" key="9">
    <source>
        <dbReference type="Proteomes" id="UP001156398"/>
    </source>
</evidence>
<evidence type="ECO:0000256" key="3">
    <source>
        <dbReference type="ARBA" id="ARBA00022670"/>
    </source>
</evidence>
<reference evidence="8 9" key="1">
    <citation type="submission" date="2023-05" db="EMBL/GenBank/DDBJ databases">
        <title>Streptantibioticus silvisoli sp. nov., acidotolerant actinomycetes 1 from pine litter.</title>
        <authorList>
            <person name="Swiecimska M."/>
            <person name="Golinska P."/>
            <person name="Sangal V."/>
            <person name="Wachnowicz B."/>
            <person name="Goodfellow M."/>
        </authorList>
    </citation>
    <scope>NUCLEOTIDE SEQUENCE [LARGE SCALE GENOMIC DNA]</scope>
    <source>
        <strain evidence="8 9">SL54</strain>
    </source>
</reference>
<dbReference type="EMBL" id="JAAGKO020000069">
    <property type="protein sequence ID" value="MDI5967037.1"/>
    <property type="molecule type" value="Genomic_DNA"/>
</dbReference>
<gene>
    <name evidence="8" type="ORF">POF43_030645</name>
</gene>
<dbReference type="CDD" id="cd07025">
    <property type="entry name" value="Peptidase_S66"/>
    <property type="match status" value="1"/>
</dbReference>
<dbReference type="PANTHER" id="PTHR30237:SF2">
    <property type="entry name" value="MUREIN TETRAPEPTIDE CARBOXYPEPTIDASE"/>
    <property type="match status" value="1"/>
</dbReference>
<dbReference type="InterPro" id="IPR003507">
    <property type="entry name" value="S66_fam"/>
</dbReference>
<comment type="similarity">
    <text evidence="1">Belongs to the peptidase S66 family.</text>
</comment>
<dbReference type="InterPro" id="IPR027461">
    <property type="entry name" value="Carboxypeptidase_A_C_sf"/>
</dbReference>
<keyword evidence="5" id="KW-0720">Serine protease</keyword>
<protein>
    <submittedName>
        <fullName evidence="8">LD-carboxypeptidase</fullName>
    </submittedName>
</protein>
<organism evidence="8 9">
    <name type="scientific">Streptantibioticus silvisoli</name>
    <dbReference type="NCBI Taxonomy" id="2705255"/>
    <lineage>
        <taxon>Bacteria</taxon>
        <taxon>Bacillati</taxon>
        <taxon>Actinomycetota</taxon>
        <taxon>Actinomycetes</taxon>
        <taxon>Kitasatosporales</taxon>
        <taxon>Streptomycetaceae</taxon>
        <taxon>Streptantibioticus</taxon>
    </lineage>
</organism>
<evidence type="ECO:0000256" key="4">
    <source>
        <dbReference type="ARBA" id="ARBA00022801"/>
    </source>
</evidence>
<dbReference type="SUPFAM" id="SSF52317">
    <property type="entry name" value="Class I glutamine amidotransferase-like"/>
    <property type="match status" value="1"/>
</dbReference>
<accession>A0ABT6WA64</accession>
<proteinExistence type="inferred from homology"/>
<dbReference type="Proteomes" id="UP001156398">
    <property type="component" value="Unassembled WGS sequence"/>
</dbReference>
<evidence type="ECO:0000256" key="5">
    <source>
        <dbReference type="ARBA" id="ARBA00022825"/>
    </source>
</evidence>
<keyword evidence="4" id="KW-0378">Hydrolase</keyword>
<keyword evidence="3" id="KW-0645">Protease</keyword>
<dbReference type="Gene3D" id="3.40.50.10740">
    <property type="entry name" value="Class I glutamine amidotransferase-like"/>
    <property type="match status" value="1"/>
</dbReference>
<comment type="caution">
    <text evidence="8">The sequence shown here is derived from an EMBL/GenBank/DDBJ whole genome shotgun (WGS) entry which is preliminary data.</text>
</comment>
<feature type="domain" description="LD-carboxypeptidase N-terminal" evidence="6">
    <location>
        <begin position="20"/>
        <end position="140"/>
    </location>
</feature>
<keyword evidence="9" id="KW-1185">Reference proteome</keyword>
<feature type="domain" description="LD-carboxypeptidase C-terminal" evidence="7">
    <location>
        <begin position="186"/>
        <end position="297"/>
    </location>
</feature>
<dbReference type="InterPro" id="IPR040921">
    <property type="entry name" value="Peptidase_S66C"/>
</dbReference>
<dbReference type="PIRSF" id="PIRSF028757">
    <property type="entry name" value="LD-carboxypeptidase"/>
    <property type="match status" value="1"/>
</dbReference>
<dbReference type="InterPro" id="IPR029062">
    <property type="entry name" value="Class_I_gatase-like"/>
</dbReference>
<dbReference type="RefSeq" id="WP_271324144.1">
    <property type="nucleotide sequence ID" value="NZ_JAAGKO020000069.1"/>
</dbReference>
<dbReference type="SUPFAM" id="SSF141986">
    <property type="entry name" value="LD-carboxypeptidase A C-terminal domain-like"/>
    <property type="match status" value="1"/>
</dbReference>
<dbReference type="Pfam" id="PF02016">
    <property type="entry name" value="Peptidase_S66"/>
    <property type="match status" value="1"/>
</dbReference>